<dbReference type="InterPro" id="IPR000160">
    <property type="entry name" value="GGDEF_dom"/>
</dbReference>
<evidence type="ECO:0000313" key="5">
    <source>
        <dbReference type="Proteomes" id="UP001266357"/>
    </source>
</evidence>
<feature type="transmembrane region" description="Helical" evidence="1">
    <location>
        <begin position="99"/>
        <end position="116"/>
    </location>
</feature>
<evidence type="ECO:0000259" key="2">
    <source>
        <dbReference type="PROSITE" id="PS50883"/>
    </source>
</evidence>
<dbReference type="EMBL" id="JAVRIF010000011">
    <property type="protein sequence ID" value="MDT0605139.1"/>
    <property type="molecule type" value="Genomic_DNA"/>
</dbReference>
<gene>
    <name evidence="4" type="ORF">RM573_16160</name>
</gene>
<feature type="domain" description="EAL" evidence="2">
    <location>
        <begin position="441"/>
        <end position="694"/>
    </location>
</feature>
<keyword evidence="5" id="KW-1185">Reference proteome</keyword>
<feature type="transmembrane region" description="Helical" evidence="1">
    <location>
        <begin position="75"/>
        <end position="93"/>
    </location>
</feature>
<dbReference type="InterPro" id="IPR029787">
    <property type="entry name" value="Nucleotide_cyclase"/>
</dbReference>
<dbReference type="RefSeq" id="WP_311584411.1">
    <property type="nucleotide sequence ID" value="NZ_JAVRIF010000011.1"/>
</dbReference>
<dbReference type="SUPFAM" id="SSF141868">
    <property type="entry name" value="EAL domain-like"/>
    <property type="match status" value="1"/>
</dbReference>
<keyword evidence="1" id="KW-1133">Transmembrane helix</keyword>
<feature type="transmembrane region" description="Helical" evidence="1">
    <location>
        <begin position="41"/>
        <end position="63"/>
    </location>
</feature>
<keyword evidence="1" id="KW-0472">Membrane</keyword>
<evidence type="ECO:0000256" key="1">
    <source>
        <dbReference type="SAM" id="Phobius"/>
    </source>
</evidence>
<evidence type="ECO:0000259" key="3">
    <source>
        <dbReference type="PROSITE" id="PS50887"/>
    </source>
</evidence>
<dbReference type="Proteomes" id="UP001266357">
    <property type="component" value="Unassembled WGS sequence"/>
</dbReference>
<dbReference type="Gene3D" id="3.20.20.450">
    <property type="entry name" value="EAL domain"/>
    <property type="match status" value="1"/>
</dbReference>
<dbReference type="InterPro" id="IPR043128">
    <property type="entry name" value="Rev_trsase/Diguanyl_cyclase"/>
</dbReference>
<dbReference type="Pfam" id="PF00990">
    <property type="entry name" value="GGDEF"/>
    <property type="match status" value="1"/>
</dbReference>
<comment type="caution">
    <text evidence="4">The sequence shown here is derived from an EMBL/GenBank/DDBJ whole genome shotgun (WGS) entry which is preliminary data.</text>
</comment>
<dbReference type="CDD" id="cd01948">
    <property type="entry name" value="EAL"/>
    <property type="match status" value="1"/>
</dbReference>
<feature type="transmembrane region" description="Helical" evidence="1">
    <location>
        <begin position="153"/>
        <end position="172"/>
    </location>
</feature>
<dbReference type="PROSITE" id="PS50883">
    <property type="entry name" value="EAL"/>
    <property type="match status" value="1"/>
</dbReference>
<feature type="transmembrane region" description="Helical" evidence="1">
    <location>
        <begin position="128"/>
        <end position="147"/>
    </location>
</feature>
<proteinExistence type="predicted"/>
<evidence type="ECO:0000313" key="4">
    <source>
        <dbReference type="EMBL" id="MDT0605139.1"/>
    </source>
</evidence>
<dbReference type="PANTHER" id="PTHR33121">
    <property type="entry name" value="CYCLIC DI-GMP PHOSPHODIESTERASE PDEF"/>
    <property type="match status" value="1"/>
</dbReference>
<protein>
    <submittedName>
        <fullName evidence="4">EAL domain-containing protein</fullName>
    </submittedName>
</protein>
<dbReference type="InterPro" id="IPR050706">
    <property type="entry name" value="Cyclic-di-GMP_PDE-like"/>
</dbReference>
<dbReference type="Pfam" id="PF00563">
    <property type="entry name" value="EAL"/>
    <property type="match status" value="1"/>
</dbReference>
<reference evidence="4 5" key="1">
    <citation type="submission" date="2023-09" db="EMBL/GenBank/DDBJ databases">
        <authorList>
            <person name="Rey-Velasco X."/>
        </authorList>
    </citation>
    <scope>NUCLEOTIDE SEQUENCE [LARGE SCALE GENOMIC DNA]</scope>
    <source>
        <strain evidence="4 5">W431</strain>
    </source>
</reference>
<dbReference type="SUPFAM" id="SSF55073">
    <property type="entry name" value="Nucleotide cyclase"/>
    <property type="match status" value="1"/>
</dbReference>
<sequence>MHKRTLRFRVVIKQLWLVVSSFLFVPHFVFAANQLESLPTYSFAEFNIAFVLGLSLPLLIIMALLKPVLRVKWRFLALLTLSLLMQFFAFTSLSQWQTPTLLISGAVFVLSAFLWLQTSLSQNVITKILTWVMVGACVAFICSVFWLREVDVFQLWLVFIGSLVLLTGFTAYHSRVNKTANRRMTILIISVAFYGVALYLWLNVQASIVWVLSLSVLSYLFAIVNGCWGIVEAIQHQLTTLTIESERESNKFETSVVPLDPITNLPSYQQSLLRLKRIVSNKPDSPFVAIVFKPLNFYQVNKVLGHQNSDILLLQLAFNLQQCVCDEQLLVNFNDESTPVRISRLQGLDFLIVLDTRLSNHPVKIVVEDICQKLVAAVPQAMSFKSFSLNFELAFGAAISDDKLDFEQLIAHASDALLSGENQDERVSYFNTQAAVYTERHLAKMEKLKQDIIHQRINWLAQPQISLLDKQFKGFELTIEWQDSDGVSLSTNEFNEIAEFSGEIYQLTKQMITQAFELLSNMHRSGMPAYVAINLSSKDLLETELTDFIEQQAKTVSVSVEYLIIELSEQVLLDSAFRARMMIDQLKALGIKISIDNFSGSYEALRYLRRTAIQQVKIDCALLNNQQNDQSEKTIVNALINLIRKMEIPIVAVGINNREIEKSYLAIGGDIAQGQSIHQGLSVDDAPKWLAHWQKQQCN</sequence>
<dbReference type="InterPro" id="IPR035919">
    <property type="entry name" value="EAL_sf"/>
</dbReference>
<keyword evidence="1" id="KW-0812">Transmembrane</keyword>
<feature type="domain" description="GGDEF" evidence="3">
    <location>
        <begin position="285"/>
        <end position="432"/>
    </location>
</feature>
<dbReference type="PROSITE" id="PS50887">
    <property type="entry name" value="GGDEF"/>
    <property type="match status" value="1"/>
</dbReference>
<dbReference type="Gene3D" id="3.30.70.270">
    <property type="match status" value="1"/>
</dbReference>
<dbReference type="InterPro" id="IPR001633">
    <property type="entry name" value="EAL_dom"/>
</dbReference>
<feature type="transmembrane region" description="Helical" evidence="1">
    <location>
        <begin position="184"/>
        <end position="202"/>
    </location>
</feature>
<accession>A0ABU3A4N4</accession>
<dbReference type="SMART" id="SM00052">
    <property type="entry name" value="EAL"/>
    <property type="match status" value="1"/>
</dbReference>
<dbReference type="SMART" id="SM00267">
    <property type="entry name" value="GGDEF"/>
    <property type="match status" value="1"/>
</dbReference>
<dbReference type="PANTHER" id="PTHR33121:SF79">
    <property type="entry name" value="CYCLIC DI-GMP PHOSPHODIESTERASE PDED-RELATED"/>
    <property type="match status" value="1"/>
</dbReference>
<organism evidence="4 5">
    <name type="scientific">Thalassotalea castellviae</name>
    <dbReference type="NCBI Taxonomy" id="3075612"/>
    <lineage>
        <taxon>Bacteria</taxon>
        <taxon>Pseudomonadati</taxon>
        <taxon>Pseudomonadota</taxon>
        <taxon>Gammaproteobacteria</taxon>
        <taxon>Alteromonadales</taxon>
        <taxon>Colwelliaceae</taxon>
        <taxon>Thalassotalea</taxon>
    </lineage>
</organism>
<name>A0ABU3A4N4_9GAMM</name>